<gene>
    <name evidence="2" type="ORF">OIU79_014275</name>
</gene>
<sequence length="96" mass="10711">MKRAKALDRRGTAEVEGSKEHEPYMGEIGHEADTRIKRSDDCWESGVNKRLEIESPAALGWLHDQLIVWFFSLKNLNFGSYSSSAQSSLLAQPSGS</sequence>
<dbReference type="EMBL" id="JAPFFK010000018">
    <property type="protein sequence ID" value="KAJ6692493.1"/>
    <property type="molecule type" value="Genomic_DNA"/>
</dbReference>
<reference evidence="2" key="2">
    <citation type="journal article" date="2023" name="Int. J. Mol. Sci.">
        <title>De Novo Assembly and Annotation of 11 Diverse Shrub Willow (Salix) Genomes Reveals Novel Gene Organization in Sex-Linked Regions.</title>
        <authorList>
            <person name="Hyden B."/>
            <person name="Feng K."/>
            <person name="Yates T.B."/>
            <person name="Jawdy S."/>
            <person name="Cereghino C."/>
            <person name="Smart L.B."/>
            <person name="Muchero W."/>
        </authorList>
    </citation>
    <scope>NUCLEOTIDE SEQUENCE</scope>
    <source>
        <tissue evidence="2">Shoot tip</tissue>
    </source>
</reference>
<evidence type="ECO:0000256" key="1">
    <source>
        <dbReference type="SAM" id="MobiDB-lite"/>
    </source>
</evidence>
<evidence type="ECO:0000313" key="3">
    <source>
        <dbReference type="Proteomes" id="UP001151532"/>
    </source>
</evidence>
<accession>A0A9Q0SWY3</accession>
<keyword evidence="3" id="KW-1185">Reference proteome</keyword>
<reference evidence="2" key="1">
    <citation type="submission" date="2022-11" db="EMBL/GenBank/DDBJ databases">
        <authorList>
            <person name="Hyden B.L."/>
            <person name="Feng K."/>
            <person name="Yates T."/>
            <person name="Jawdy S."/>
            <person name="Smart L.B."/>
            <person name="Muchero W."/>
        </authorList>
    </citation>
    <scope>NUCLEOTIDE SEQUENCE</scope>
    <source>
        <tissue evidence="2">Shoot tip</tissue>
    </source>
</reference>
<dbReference type="AlphaFoldDB" id="A0A9Q0SWY3"/>
<organism evidence="2 3">
    <name type="scientific">Salix purpurea</name>
    <name type="common">Purple osier willow</name>
    <dbReference type="NCBI Taxonomy" id="77065"/>
    <lineage>
        <taxon>Eukaryota</taxon>
        <taxon>Viridiplantae</taxon>
        <taxon>Streptophyta</taxon>
        <taxon>Embryophyta</taxon>
        <taxon>Tracheophyta</taxon>
        <taxon>Spermatophyta</taxon>
        <taxon>Magnoliopsida</taxon>
        <taxon>eudicotyledons</taxon>
        <taxon>Gunneridae</taxon>
        <taxon>Pentapetalae</taxon>
        <taxon>rosids</taxon>
        <taxon>fabids</taxon>
        <taxon>Malpighiales</taxon>
        <taxon>Salicaceae</taxon>
        <taxon>Saliceae</taxon>
        <taxon>Salix</taxon>
    </lineage>
</organism>
<protein>
    <submittedName>
        <fullName evidence="2">Uncharacterized protein</fullName>
    </submittedName>
</protein>
<feature type="region of interest" description="Disordered" evidence="1">
    <location>
        <begin position="1"/>
        <end position="31"/>
    </location>
</feature>
<evidence type="ECO:0000313" key="2">
    <source>
        <dbReference type="EMBL" id="KAJ6692493.1"/>
    </source>
</evidence>
<proteinExistence type="predicted"/>
<dbReference type="Proteomes" id="UP001151532">
    <property type="component" value="Chromosome 9"/>
</dbReference>
<name>A0A9Q0SWY3_SALPP</name>
<comment type="caution">
    <text evidence="2">The sequence shown here is derived from an EMBL/GenBank/DDBJ whole genome shotgun (WGS) entry which is preliminary data.</text>
</comment>